<dbReference type="InterPro" id="IPR008883">
    <property type="entry name" value="UEV_N"/>
</dbReference>
<evidence type="ECO:0000313" key="12">
    <source>
        <dbReference type="EMBL" id="CAE1304765.1"/>
    </source>
</evidence>
<feature type="compositionally biased region" description="Low complexity" evidence="9">
    <location>
        <begin position="206"/>
        <end position="222"/>
    </location>
</feature>
<accession>A0A812DQL0</accession>
<evidence type="ECO:0000256" key="2">
    <source>
        <dbReference type="ARBA" id="ARBA00009594"/>
    </source>
</evidence>
<feature type="compositionally biased region" description="Low complexity" evidence="9">
    <location>
        <begin position="262"/>
        <end position="295"/>
    </location>
</feature>
<name>A0A812DQL0_ACAPH</name>
<keyword evidence="4" id="KW-0967">Endosome</keyword>
<keyword evidence="6 8" id="KW-0175">Coiled coil</keyword>
<evidence type="ECO:0000256" key="9">
    <source>
        <dbReference type="SAM" id="MobiDB-lite"/>
    </source>
</evidence>
<dbReference type="PANTHER" id="PTHR23306:SF3">
    <property type="entry name" value="TUMOR SUPPRESSOR PROTEIN 101"/>
    <property type="match status" value="1"/>
</dbReference>
<dbReference type="Proteomes" id="UP000597762">
    <property type="component" value="Unassembled WGS sequence"/>
</dbReference>
<feature type="region of interest" description="Disordered" evidence="9">
    <location>
        <begin position="262"/>
        <end position="296"/>
    </location>
</feature>
<dbReference type="InterPro" id="IPR052070">
    <property type="entry name" value="ESCRT-I_UEV_domain"/>
</dbReference>
<feature type="compositionally biased region" description="Polar residues" evidence="9">
    <location>
        <begin position="145"/>
        <end position="180"/>
    </location>
</feature>
<evidence type="ECO:0000256" key="4">
    <source>
        <dbReference type="ARBA" id="ARBA00022753"/>
    </source>
</evidence>
<dbReference type="Gene3D" id="3.10.110.10">
    <property type="entry name" value="Ubiquitin Conjugating Enzyme"/>
    <property type="match status" value="1"/>
</dbReference>
<keyword evidence="13" id="KW-1185">Reference proteome</keyword>
<evidence type="ECO:0000256" key="7">
    <source>
        <dbReference type="PROSITE-ProRule" id="PRU00644"/>
    </source>
</evidence>
<feature type="region of interest" description="Disordered" evidence="9">
    <location>
        <begin position="143"/>
        <end position="228"/>
    </location>
</feature>
<dbReference type="InterPro" id="IPR017916">
    <property type="entry name" value="SB_dom"/>
</dbReference>
<evidence type="ECO:0000256" key="8">
    <source>
        <dbReference type="SAM" id="Coils"/>
    </source>
</evidence>
<dbReference type="Gene3D" id="6.10.140.820">
    <property type="match status" value="1"/>
</dbReference>
<dbReference type="OrthoDB" id="306304at2759"/>
<evidence type="ECO:0000259" key="11">
    <source>
        <dbReference type="PROSITE" id="PS51322"/>
    </source>
</evidence>
<evidence type="ECO:0000256" key="5">
    <source>
        <dbReference type="ARBA" id="ARBA00022927"/>
    </source>
</evidence>
<feature type="domain" description="UEV" evidence="11">
    <location>
        <begin position="3"/>
        <end position="146"/>
    </location>
</feature>
<dbReference type="SUPFAM" id="SSF140111">
    <property type="entry name" value="Endosomal sorting complex assembly domain"/>
    <property type="match status" value="1"/>
</dbReference>
<sequence length="463" mass="52108">MGANDQLKNWFTSSKYKYPDIAKPDVLRAFQNFKDLRPTLETFVFNDGNKKELVSLDGTIPVKYKGNIYNIPICIWLLDTHPYNAPIVYVKPTSTMQIKPGRYVDPNGKINLPYLLNWRFPQSDLNGLLYVLTIQFGEEPPVFSKVSSTRHPTQQPTPTNAYTPDQSETSWSGSTATNQGLGHPPYPTGQSPFMPMPSPATSGSMTPYTSQYPSSQTTTGYTNSSSAYPGQMNYQNPYSYPTPTGYPLYPGYPRLYPPYTTIPSSSSSSSTPSFGTNSTTSGSHHTQTVSGTSTVTEEHIKVSLLSAVEETLKRRLKETFAQAQAEMDTLYKTQNDLQKGRECLERMVKSLEQEKDEVEKNISILKEKNAELKEALNRMENQGELKIDDAVVTTAPLYRQLLNAFAEEQALEDAIYYLGEALRRNVIDIDIFLKQVRELSWRQFMLRAIIQKCREKAGLPALT</sequence>
<keyword evidence="3 7" id="KW-0813">Transport</keyword>
<organism evidence="12 13">
    <name type="scientific">Acanthosepion pharaonis</name>
    <name type="common">Pharaoh cuttlefish</name>
    <name type="synonym">Sepia pharaonis</name>
    <dbReference type="NCBI Taxonomy" id="158019"/>
    <lineage>
        <taxon>Eukaryota</taxon>
        <taxon>Metazoa</taxon>
        <taxon>Spiralia</taxon>
        <taxon>Lophotrochozoa</taxon>
        <taxon>Mollusca</taxon>
        <taxon>Cephalopoda</taxon>
        <taxon>Coleoidea</taxon>
        <taxon>Decapodiformes</taxon>
        <taxon>Sepiida</taxon>
        <taxon>Sepiina</taxon>
        <taxon>Sepiidae</taxon>
        <taxon>Acanthosepion</taxon>
    </lineage>
</organism>
<dbReference type="Gene3D" id="6.10.250.370">
    <property type="match status" value="1"/>
</dbReference>
<comment type="caution">
    <text evidence="12">The sequence shown here is derived from an EMBL/GenBank/DDBJ whole genome shotgun (WGS) entry which is preliminary data.</text>
</comment>
<dbReference type="CDD" id="cd11685">
    <property type="entry name" value="UEV_TSG101-like"/>
    <property type="match status" value="1"/>
</dbReference>
<dbReference type="InterPro" id="IPR016135">
    <property type="entry name" value="UBQ-conjugating_enzyme/RWD"/>
</dbReference>
<comment type="subcellular location">
    <subcellularLocation>
        <location evidence="1">Endosome</location>
    </subcellularLocation>
</comment>
<evidence type="ECO:0000256" key="6">
    <source>
        <dbReference type="ARBA" id="ARBA00023054"/>
    </source>
</evidence>
<comment type="similarity">
    <text evidence="2">Belongs to the ubiquitin-conjugating enzyme family. UEV subfamily.</text>
</comment>
<gene>
    <name evidence="12" type="ORF">SPHA_57309</name>
</gene>
<protein>
    <submittedName>
        <fullName evidence="12">TSG101</fullName>
    </submittedName>
</protein>
<dbReference type="GO" id="GO:0000813">
    <property type="term" value="C:ESCRT I complex"/>
    <property type="evidence" value="ECO:0007669"/>
    <property type="project" value="TreeGrafter"/>
</dbReference>
<evidence type="ECO:0000313" key="13">
    <source>
        <dbReference type="Proteomes" id="UP000597762"/>
    </source>
</evidence>
<dbReference type="PROSITE" id="PS51312">
    <property type="entry name" value="SB"/>
    <property type="match status" value="1"/>
</dbReference>
<dbReference type="PROSITE" id="PS51322">
    <property type="entry name" value="UEV"/>
    <property type="match status" value="1"/>
</dbReference>
<dbReference type="GO" id="GO:0043130">
    <property type="term" value="F:ubiquitin binding"/>
    <property type="evidence" value="ECO:0007669"/>
    <property type="project" value="TreeGrafter"/>
</dbReference>
<reference evidence="12" key="1">
    <citation type="submission" date="2021-01" db="EMBL/GenBank/DDBJ databases">
        <authorList>
            <person name="Li R."/>
            <person name="Bekaert M."/>
        </authorList>
    </citation>
    <scope>NUCLEOTIDE SEQUENCE</scope>
    <source>
        <strain evidence="12">Farmed</strain>
    </source>
</reference>
<dbReference type="EMBL" id="CAHIKZ030003863">
    <property type="protein sequence ID" value="CAE1304765.1"/>
    <property type="molecule type" value="Genomic_DNA"/>
</dbReference>
<dbReference type="Pfam" id="PF09454">
    <property type="entry name" value="Vps23_core"/>
    <property type="match status" value="1"/>
</dbReference>
<dbReference type="SUPFAM" id="SSF54495">
    <property type="entry name" value="UBC-like"/>
    <property type="match status" value="1"/>
</dbReference>
<keyword evidence="5 7" id="KW-0653">Protein transport</keyword>
<evidence type="ECO:0000256" key="3">
    <source>
        <dbReference type="ARBA" id="ARBA00022448"/>
    </source>
</evidence>
<dbReference type="AlphaFoldDB" id="A0A812DQL0"/>
<dbReference type="Pfam" id="PF05743">
    <property type="entry name" value="UEV"/>
    <property type="match status" value="1"/>
</dbReference>
<dbReference type="PANTHER" id="PTHR23306">
    <property type="entry name" value="TUMOR SUSCEPTIBILITY GENE 101 PROTEIN-RELATED"/>
    <property type="match status" value="1"/>
</dbReference>
<evidence type="ECO:0000256" key="1">
    <source>
        <dbReference type="ARBA" id="ARBA00004177"/>
    </source>
</evidence>
<dbReference type="GO" id="GO:0008333">
    <property type="term" value="P:endosome to lysosome transport"/>
    <property type="evidence" value="ECO:0007669"/>
    <property type="project" value="TreeGrafter"/>
</dbReference>
<dbReference type="GO" id="GO:0015031">
    <property type="term" value="P:protein transport"/>
    <property type="evidence" value="ECO:0007669"/>
    <property type="project" value="UniProtKB-UniRule"/>
</dbReference>
<feature type="coiled-coil region" evidence="8">
    <location>
        <begin position="313"/>
        <end position="385"/>
    </location>
</feature>
<proteinExistence type="inferred from homology"/>
<evidence type="ECO:0000259" key="10">
    <source>
        <dbReference type="PROSITE" id="PS51312"/>
    </source>
</evidence>
<dbReference type="InterPro" id="IPR037202">
    <property type="entry name" value="ESCRT_assembly_dom"/>
</dbReference>
<feature type="domain" description="SB" evidence="10">
    <location>
        <begin position="395"/>
        <end position="463"/>
    </location>
</feature>